<dbReference type="InterPro" id="IPR024534">
    <property type="entry name" value="JetD_C"/>
</dbReference>
<evidence type="ECO:0000313" key="2">
    <source>
        <dbReference type="EMBL" id="EFM09403.1"/>
    </source>
</evidence>
<dbReference type="EMBL" id="AEDD01000011">
    <property type="protein sequence ID" value="EFM09403.1"/>
    <property type="molecule type" value="Genomic_DNA"/>
</dbReference>
<dbReference type="Proteomes" id="UP000005387">
    <property type="component" value="Unassembled WGS sequence"/>
</dbReference>
<sequence>METKRIIEHFLQALKKTTITLEELEALFSGVRIDWNEFSTVLLCLEEDKTLEAVKSAGRTTRSPKLAYRYRVNKHLISSASRNLLNMDQLAYHSSVKLDYYHSVSVQEYEQDKQWIARIDQYIKHNGFPEEAAPAPERSFQLVSNEKWITDFGGETLLKRIGLWEQMRIYPVSDPLMLAVNPGLFDDPIRNECTHLIVENKTTFQALLPVLRDTAFHTLIYGCGNKITGNIDMFPLQYPVNHCEHQFFYFGDLDYEGIRIWYETNKQRPIRPATIFYEALLEMPFVIGKDNQRRNDASVQAFLTHFTQTQCEKIERCLTFGGYYPQETLTTSQLQLLWRREQWKQWIEMN</sequence>
<evidence type="ECO:0000313" key="3">
    <source>
        <dbReference type="Proteomes" id="UP000005387"/>
    </source>
</evidence>
<accession>E0IE49</accession>
<dbReference type="STRING" id="717606.PaecuDRAFT_3940"/>
<feature type="domain" description="Wadjet protein JetD C-terminal" evidence="1">
    <location>
        <begin position="196"/>
        <end position="267"/>
    </location>
</feature>
<protein>
    <recommendedName>
        <fullName evidence="1">Wadjet protein JetD C-terminal domain-containing protein</fullName>
    </recommendedName>
</protein>
<dbReference type="OrthoDB" id="9809365at2"/>
<dbReference type="Pfam" id="PF09983">
    <property type="entry name" value="JetD_C"/>
    <property type="match status" value="1"/>
</dbReference>
<dbReference type="RefSeq" id="WP_006039925.1">
    <property type="nucleotide sequence ID" value="NZ_AEDD01000011.1"/>
</dbReference>
<dbReference type="eggNOG" id="ENOG502ZAI3">
    <property type="taxonomic scope" value="Bacteria"/>
</dbReference>
<gene>
    <name evidence="2" type="ORF">PaecuDRAFT_3940</name>
</gene>
<reference evidence="2 3" key="1">
    <citation type="submission" date="2010-07" db="EMBL/GenBank/DDBJ databases">
        <title>The draft genome of Paenibacillus curdlanolyticus YK9.</title>
        <authorList>
            <consortium name="US DOE Joint Genome Institute (JGI-PGF)"/>
            <person name="Lucas S."/>
            <person name="Copeland A."/>
            <person name="Lapidus A."/>
            <person name="Cheng J.-F."/>
            <person name="Bruce D."/>
            <person name="Goodwin L."/>
            <person name="Pitluck S."/>
            <person name="Land M.L."/>
            <person name="Hauser L."/>
            <person name="Chang Y.-J."/>
            <person name="Jeffries C."/>
            <person name="Anderson I.J."/>
            <person name="Johnson E."/>
            <person name="Loganathan U."/>
            <person name="Mulhopadhyay B."/>
            <person name="Kyrpides N."/>
            <person name="Woyke T.J."/>
        </authorList>
    </citation>
    <scope>NUCLEOTIDE SEQUENCE [LARGE SCALE GENOMIC DNA]</scope>
    <source>
        <strain evidence="2 3">YK9</strain>
    </source>
</reference>
<organism evidence="2 3">
    <name type="scientific">Paenibacillus curdlanolyticus YK9</name>
    <dbReference type="NCBI Taxonomy" id="717606"/>
    <lineage>
        <taxon>Bacteria</taxon>
        <taxon>Bacillati</taxon>
        <taxon>Bacillota</taxon>
        <taxon>Bacilli</taxon>
        <taxon>Bacillales</taxon>
        <taxon>Paenibacillaceae</taxon>
        <taxon>Paenibacillus</taxon>
    </lineage>
</organism>
<dbReference type="AlphaFoldDB" id="E0IE49"/>
<keyword evidence="3" id="KW-1185">Reference proteome</keyword>
<name>E0IE49_9BACL</name>
<proteinExistence type="predicted"/>
<evidence type="ECO:0000259" key="1">
    <source>
        <dbReference type="Pfam" id="PF09983"/>
    </source>
</evidence>